<dbReference type="AlphaFoldDB" id="A0A8H7AHN1"/>
<proteinExistence type="predicted"/>
<dbReference type="EMBL" id="JAACFV010000043">
    <property type="protein sequence ID" value="KAF7509295.1"/>
    <property type="molecule type" value="Genomic_DNA"/>
</dbReference>
<evidence type="ECO:0000313" key="2">
    <source>
        <dbReference type="Proteomes" id="UP000606974"/>
    </source>
</evidence>
<gene>
    <name evidence="1" type="ORF">GJ744_008189</name>
</gene>
<organism evidence="1 2">
    <name type="scientific">Endocarpon pusillum</name>
    <dbReference type="NCBI Taxonomy" id="364733"/>
    <lineage>
        <taxon>Eukaryota</taxon>
        <taxon>Fungi</taxon>
        <taxon>Dikarya</taxon>
        <taxon>Ascomycota</taxon>
        <taxon>Pezizomycotina</taxon>
        <taxon>Eurotiomycetes</taxon>
        <taxon>Chaetothyriomycetidae</taxon>
        <taxon>Verrucariales</taxon>
        <taxon>Verrucariaceae</taxon>
        <taxon>Endocarpon</taxon>
    </lineage>
</organism>
<dbReference type="OrthoDB" id="3559235at2759"/>
<protein>
    <submittedName>
        <fullName evidence="1">Uncharacterized protein</fullName>
    </submittedName>
</protein>
<keyword evidence="2" id="KW-1185">Reference proteome</keyword>
<sequence>MSNWLQSFTGSTGQDSNSSFESQVGLIGNLQEGYSVAISLLQETNTNVKQILRRDLALAVRVKNKQPLKTGTYLKLPSLKRSILILTNDGIIPLDQADIRALGLEVMPKIVAEHKKVADSDSTTIVDNITVRQERIMIDDIRVKSWQKQVRGESDNC</sequence>
<reference evidence="1" key="1">
    <citation type="submission" date="2020-02" db="EMBL/GenBank/DDBJ databases">
        <authorList>
            <person name="Palmer J.M."/>
        </authorList>
    </citation>
    <scope>NUCLEOTIDE SEQUENCE</scope>
    <source>
        <strain evidence="1">EPUS1.4</strain>
        <tissue evidence="1">Thallus</tissue>
    </source>
</reference>
<accession>A0A8H7AHN1</accession>
<dbReference type="Proteomes" id="UP000606974">
    <property type="component" value="Unassembled WGS sequence"/>
</dbReference>
<name>A0A8H7AHN1_9EURO</name>
<evidence type="ECO:0000313" key="1">
    <source>
        <dbReference type="EMBL" id="KAF7509295.1"/>
    </source>
</evidence>
<comment type="caution">
    <text evidence="1">The sequence shown here is derived from an EMBL/GenBank/DDBJ whole genome shotgun (WGS) entry which is preliminary data.</text>
</comment>